<dbReference type="AlphaFoldDB" id="A0A8C0J3C8"/>
<protein>
    <recommendedName>
        <fullName evidence="4">Family with sequence similarity 113</fullName>
    </recommendedName>
</protein>
<proteinExistence type="inferred from homology"/>
<dbReference type="PANTHER" id="PTHR14469:SF0">
    <property type="entry name" value="FAMILY WITH SEQUENCE SIMILARITY 113"/>
    <property type="match status" value="1"/>
</dbReference>
<dbReference type="Ensembl" id="ENSCABT00000028707.1">
    <property type="protein sequence ID" value="ENSCABP00000026210.1"/>
    <property type="gene ID" value="ENSCABG00000019267.1"/>
</dbReference>
<reference evidence="2" key="2">
    <citation type="submission" date="2025-09" db="UniProtKB">
        <authorList>
            <consortium name="Ensembl"/>
        </authorList>
    </citation>
    <scope>IDENTIFICATION</scope>
</reference>
<reference evidence="2" key="1">
    <citation type="submission" date="2025-08" db="UniProtKB">
        <authorList>
            <consortium name="Ensembl"/>
        </authorList>
    </citation>
    <scope>IDENTIFICATION</scope>
</reference>
<evidence type="ECO:0000256" key="1">
    <source>
        <dbReference type="ARBA" id="ARBA00037957"/>
    </source>
</evidence>
<dbReference type="GeneTree" id="ENSGT00390000002231"/>
<keyword evidence="3" id="KW-1185">Reference proteome</keyword>
<dbReference type="Proteomes" id="UP000694404">
    <property type="component" value="Unplaced"/>
</dbReference>
<comment type="similarity">
    <text evidence="1">Belongs to the PC-esterase family.</text>
</comment>
<dbReference type="InterPro" id="IPR036514">
    <property type="entry name" value="SGNH_hydro_sf"/>
</dbReference>
<dbReference type="PANTHER" id="PTHR14469">
    <property type="entry name" value="SARCOMA ANTIGEN NY-SAR-23"/>
    <property type="match status" value="1"/>
</dbReference>
<name>A0A8C0J3C8_CHEAB</name>
<evidence type="ECO:0008006" key="4">
    <source>
        <dbReference type="Google" id="ProtNLM"/>
    </source>
</evidence>
<dbReference type="SUPFAM" id="SSF52266">
    <property type="entry name" value="SGNH hydrolase"/>
    <property type="match status" value="1"/>
</dbReference>
<organism evidence="2 3">
    <name type="scientific">Chelonoidis abingdonii</name>
    <name type="common">Abingdon island giant tortoise</name>
    <name type="synonym">Testudo abingdonii</name>
    <dbReference type="NCBI Taxonomy" id="106734"/>
    <lineage>
        <taxon>Eukaryota</taxon>
        <taxon>Metazoa</taxon>
        <taxon>Chordata</taxon>
        <taxon>Craniata</taxon>
        <taxon>Vertebrata</taxon>
        <taxon>Euteleostomi</taxon>
        <taxon>Archelosauria</taxon>
        <taxon>Testudinata</taxon>
        <taxon>Testudines</taxon>
        <taxon>Cryptodira</taxon>
        <taxon>Durocryptodira</taxon>
        <taxon>Testudinoidea</taxon>
        <taxon>Testudinidae</taxon>
        <taxon>Chelonoidis</taxon>
    </lineage>
</organism>
<dbReference type="Gene3D" id="3.40.50.1110">
    <property type="entry name" value="SGNH hydrolase"/>
    <property type="match status" value="1"/>
</dbReference>
<accession>A0A8C0J3C8</accession>
<evidence type="ECO:0000313" key="3">
    <source>
        <dbReference type="Proteomes" id="UP000694404"/>
    </source>
</evidence>
<sequence>MVTFFTQEVQQLLHNKFVVIVGDSVQRSVYKDLVLLLQKDALLSQSQLKAKGELSFENDCLVEGGMRGEMTNGTNYKEVRQYRTAHHLVRFYFITRIYSDYMESILADFQAGPQPDVVIINSCLWDVSRYGAKSMMEYRVNLEKAFNRLDKVLPHTCLLVWNMTMPVGHKIIGGFLIPEVRQTLPHKVIEGNFYGAVLASTHHFDVLDLHYYFRFDERQRSRDGVHWNRAVHRRVTHLLLAHVADAWGVEIPEKRTQDGADPNLALVSNGSFSPCGPPDWSPCPWQRLSTLLPCSAAVTVPGTALRNVSHSAGSEWDNSRLSWTPQPSACPPPPPRWPPFDFCCPSKDPVFQEDSPFLPSHAGPGTPLPGYISFDNCPGYSAEGRSWVPRSCCTRPLVRLAQGDSHLGRPLALTTSCLNPSAHSCSVWSGHLSVLLSCLLCRWLLRSACLLCDLCTV</sequence>
<evidence type="ECO:0000313" key="2">
    <source>
        <dbReference type="Ensembl" id="ENSCABP00000026210.1"/>
    </source>
</evidence>